<dbReference type="InterPro" id="IPR035906">
    <property type="entry name" value="MetI-like_sf"/>
</dbReference>
<feature type="transmembrane region" description="Helical" evidence="7">
    <location>
        <begin position="201"/>
        <end position="219"/>
    </location>
</feature>
<evidence type="ECO:0000256" key="2">
    <source>
        <dbReference type="ARBA" id="ARBA00022448"/>
    </source>
</evidence>
<keyword evidence="5 7" id="KW-1133">Transmembrane helix</keyword>
<feature type="transmembrane region" description="Helical" evidence="7">
    <location>
        <begin position="239"/>
        <end position="262"/>
    </location>
</feature>
<evidence type="ECO:0000313" key="9">
    <source>
        <dbReference type="EMBL" id="NBD22953.1"/>
    </source>
</evidence>
<dbReference type="PROSITE" id="PS50928">
    <property type="entry name" value="ABC_TM1"/>
    <property type="match status" value="1"/>
</dbReference>
<protein>
    <submittedName>
        <fullName evidence="9">ABC transporter permease subunit</fullName>
    </submittedName>
</protein>
<keyword evidence="2 7" id="KW-0813">Transport</keyword>
<proteinExistence type="inferred from homology"/>
<keyword evidence="4 7" id="KW-0812">Transmembrane</keyword>
<feature type="transmembrane region" description="Helical" evidence="7">
    <location>
        <begin position="42"/>
        <end position="70"/>
    </location>
</feature>
<comment type="subcellular location">
    <subcellularLocation>
        <location evidence="1 7">Cell membrane</location>
        <topology evidence="1 7">Multi-pass membrane protein</topology>
    </subcellularLocation>
</comment>
<name>A0ABW9XK63_9BACL</name>
<feature type="transmembrane region" description="Helical" evidence="7">
    <location>
        <begin position="140"/>
        <end position="164"/>
    </location>
</feature>
<dbReference type="Gene3D" id="1.10.3720.10">
    <property type="entry name" value="MetI-like"/>
    <property type="match status" value="1"/>
</dbReference>
<feature type="domain" description="ABC transmembrane type-1" evidence="8">
    <location>
        <begin position="104"/>
        <end position="319"/>
    </location>
</feature>
<keyword evidence="3" id="KW-1003">Cell membrane</keyword>
<comment type="similarity">
    <text evidence="7">Belongs to the binding-protein-dependent transport system permease family.</text>
</comment>
<dbReference type="CDD" id="cd06261">
    <property type="entry name" value="TM_PBP2"/>
    <property type="match status" value="1"/>
</dbReference>
<dbReference type="InterPro" id="IPR050809">
    <property type="entry name" value="UgpAE/MalFG_permease"/>
</dbReference>
<organism evidence="9 10">
    <name type="scientific">Paenibacillus glycinis</name>
    <dbReference type="NCBI Taxonomy" id="2697035"/>
    <lineage>
        <taxon>Bacteria</taxon>
        <taxon>Bacillati</taxon>
        <taxon>Bacillota</taxon>
        <taxon>Bacilli</taxon>
        <taxon>Bacillales</taxon>
        <taxon>Paenibacillaceae</taxon>
        <taxon>Paenibacillus</taxon>
    </lineage>
</organism>
<evidence type="ECO:0000256" key="6">
    <source>
        <dbReference type="ARBA" id="ARBA00023136"/>
    </source>
</evidence>
<evidence type="ECO:0000256" key="5">
    <source>
        <dbReference type="ARBA" id="ARBA00022989"/>
    </source>
</evidence>
<evidence type="ECO:0000313" key="10">
    <source>
        <dbReference type="Proteomes" id="UP000665561"/>
    </source>
</evidence>
<dbReference type="Pfam" id="PF00528">
    <property type="entry name" value="BPD_transp_1"/>
    <property type="match status" value="1"/>
</dbReference>
<evidence type="ECO:0000256" key="1">
    <source>
        <dbReference type="ARBA" id="ARBA00004651"/>
    </source>
</evidence>
<dbReference type="PANTHER" id="PTHR43227">
    <property type="entry name" value="BLL4140 PROTEIN"/>
    <property type="match status" value="1"/>
</dbReference>
<keyword evidence="6 7" id="KW-0472">Membrane</keyword>
<feature type="transmembrane region" description="Helical" evidence="7">
    <location>
        <begin position="300"/>
        <end position="323"/>
    </location>
</feature>
<dbReference type="EMBL" id="JAAAMV010000001">
    <property type="protein sequence ID" value="NBD22953.1"/>
    <property type="molecule type" value="Genomic_DNA"/>
</dbReference>
<dbReference type="SUPFAM" id="SSF161098">
    <property type="entry name" value="MetI-like"/>
    <property type="match status" value="1"/>
</dbReference>
<dbReference type="Proteomes" id="UP000665561">
    <property type="component" value="Unassembled WGS sequence"/>
</dbReference>
<dbReference type="PANTHER" id="PTHR43227:SF11">
    <property type="entry name" value="BLL4140 PROTEIN"/>
    <property type="match status" value="1"/>
</dbReference>
<gene>
    <name evidence="9" type="ORF">GT019_03605</name>
</gene>
<evidence type="ECO:0000256" key="4">
    <source>
        <dbReference type="ARBA" id="ARBA00022692"/>
    </source>
</evidence>
<sequence>MARGRRVRRGLPEAAGLSNSVRGGGDPVFASLKRKDKLARELPLYFMLLPAVVLVAVYSYGSMAGVIIAFQKFIPARGLFGHQQWVGFKNFATLFSMPNIGTVIRNTVVIALSKMVAGVIVPVAFALLLNEVRSLLTKRIFQTVVYLPHFLSWVILSGILINLLSPSEGFVNILLAKLGIEPIFFLGNPDAFPATMVASDIWKSFGFGSVIYLAALTGIDPALYEAAVIDGANRWRQTWHITLPGISSIVVLMSVLGLANILNGGFDQIYNMYSPVVYSTGDILDTFVFRLGIEQAQYSLSTAAGLFKSGVSMIFIVASYYLADKFTGYKVF</sequence>
<accession>A0ABW9XK63</accession>
<evidence type="ECO:0000256" key="7">
    <source>
        <dbReference type="RuleBase" id="RU363032"/>
    </source>
</evidence>
<dbReference type="InterPro" id="IPR000515">
    <property type="entry name" value="MetI-like"/>
</dbReference>
<keyword evidence="10" id="KW-1185">Reference proteome</keyword>
<comment type="caution">
    <text evidence="9">The sequence shown here is derived from an EMBL/GenBank/DDBJ whole genome shotgun (WGS) entry which is preliminary data.</text>
</comment>
<evidence type="ECO:0000259" key="8">
    <source>
        <dbReference type="PROSITE" id="PS50928"/>
    </source>
</evidence>
<evidence type="ECO:0000256" key="3">
    <source>
        <dbReference type="ARBA" id="ARBA00022475"/>
    </source>
</evidence>
<reference evidence="9 10" key="1">
    <citation type="submission" date="2020-01" db="EMBL/GenBank/DDBJ databases">
        <title>Paenibacillus soybeanensis sp. nov. isolated from the nodules of soybean (Glycine max(L.) Merr).</title>
        <authorList>
            <person name="Wang H."/>
        </authorList>
    </citation>
    <scope>NUCLEOTIDE SEQUENCE [LARGE SCALE GENOMIC DNA]</scope>
    <source>
        <strain evidence="9 10">T1</strain>
    </source>
</reference>
<feature type="transmembrane region" description="Helical" evidence="7">
    <location>
        <begin position="103"/>
        <end position="128"/>
    </location>
</feature>